<dbReference type="Proteomes" id="UP000027180">
    <property type="component" value="Chromosome"/>
</dbReference>
<dbReference type="SUPFAM" id="SSF54909">
    <property type="entry name" value="Dimeric alpha+beta barrel"/>
    <property type="match status" value="1"/>
</dbReference>
<evidence type="ECO:0000259" key="1">
    <source>
        <dbReference type="Pfam" id="PF07045"/>
    </source>
</evidence>
<evidence type="ECO:0000313" key="3">
    <source>
        <dbReference type="Proteomes" id="UP000027180"/>
    </source>
</evidence>
<feature type="domain" description="DUF1330" evidence="1">
    <location>
        <begin position="2"/>
        <end position="94"/>
    </location>
</feature>
<dbReference type="KEGG" id="rei:IE4771_CH00884"/>
<accession>A0A060HT10</accession>
<dbReference type="HOGENOM" id="CLU_145407_3_0_5"/>
<dbReference type="Gene3D" id="3.30.70.100">
    <property type="match status" value="1"/>
</dbReference>
<proteinExistence type="predicted"/>
<sequence length="97" mass="11163">MKGYWIIIGTEVSDQEAQSEYGRLWQPIAQKYQARINPSKVPPLLKEARDAHRVTIVEFPSYQLAKACYDDAAYEEARQFALRASNRELLIIEGEFA</sequence>
<reference evidence="2 3" key="1">
    <citation type="submission" date="2013-12" db="EMBL/GenBank/DDBJ databases">
        <title>Complete genome sequence of Rhizobium etli bv. mimosae IE4771.</title>
        <authorList>
            <person name="Bustos P."/>
            <person name="Santamaria R.I."/>
            <person name="Lozano L."/>
            <person name="Ormeno-Orrillo E."/>
            <person name="Rogel M.A."/>
            <person name="Romero D."/>
            <person name="Cevallos M.A."/>
            <person name="Martinez-Romero E."/>
            <person name="Gonzalez V."/>
        </authorList>
    </citation>
    <scope>NUCLEOTIDE SEQUENCE [LARGE SCALE GENOMIC DNA]</scope>
    <source>
        <strain evidence="2 3">IE4771</strain>
    </source>
</reference>
<dbReference type="Pfam" id="PF07045">
    <property type="entry name" value="DUF1330"/>
    <property type="match status" value="1"/>
</dbReference>
<dbReference type="InterPro" id="IPR011008">
    <property type="entry name" value="Dimeric_a/b-barrel"/>
</dbReference>
<dbReference type="RefSeq" id="WP_010059621.1">
    <property type="nucleotide sequence ID" value="NZ_CP006986.1"/>
</dbReference>
<protein>
    <recommendedName>
        <fullName evidence="1">DUF1330 domain-containing protein</fullName>
    </recommendedName>
</protein>
<organism evidence="2 3">
    <name type="scientific">Rhizobium etli bv. mimosae str. IE4771</name>
    <dbReference type="NCBI Taxonomy" id="1432050"/>
    <lineage>
        <taxon>Bacteria</taxon>
        <taxon>Pseudomonadati</taxon>
        <taxon>Pseudomonadota</taxon>
        <taxon>Alphaproteobacteria</taxon>
        <taxon>Hyphomicrobiales</taxon>
        <taxon>Rhizobiaceae</taxon>
        <taxon>Rhizobium/Agrobacterium group</taxon>
        <taxon>Rhizobium</taxon>
    </lineage>
</organism>
<gene>
    <name evidence="2" type="ORF">IE4771_CH00884</name>
</gene>
<dbReference type="OrthoDB" id="9806380at2"/>
<evidence type="ECO:0000313" key="2">
    <source>
        <dbReference type="EMBL" id="AIC26038.1"/>
    </source>
</evidence>
<name>A0A060HT10_RHIET</name>
<dbReference type="InterPro" id="IPR010753">
    <property type="entry name" value="DUF1330"/>
</dbReference>
<dbReference type="AlphaFoldDB" id="A0A060HT10"/>
<dbReference type="EMBL" id="CP006986">
    <property type="protein sequence ID" value="AIC26038.1"/>
    <property type="molecule type" value="Genomic_DNA"/>
</dbReference>